<proteinExistence type="predicted"/>
<dbReference type="RefSeq" id="WP_164648338.1">
    <property type="nucleotide sequence ID" value="NZ_CP047475.1"/>
</dbReference>
<dbReference type="Proteomes" id="UP000464262">
    <property type="component" value="Chromosome 1"/>
</dbReference>
<dbReference type="KEGG" id="vas:GT360_07895"/>
<dbReference type="EMBL" id="CP047475">
    <property type="protein sequence ID" value="QIA63444.1"/>
    <property type="molecule type" value="Genomic_DNA"/>
</dbReference>
<name>A0A7Z2T301_9VIBR</name>
<keyword evidence="2" id="KW-0472">Membrane</keyword>
<keyword evidence="2" id="KW-0812">Transmembrane</keyword>
<accession>A0A7Z2T301</accession>
<protein>
    <submittedName>
        <fullName evidence="3">Chromosome partitioning protein ParA</fullName>
    </submittedName>
</protein>
<feature type="coiled-coil region" evidence="1">
    <location>
        <begin position="47"/>
        <end position="74"/>
    </location>
</feature>
<evidence type="ECO:0000256" key="2">
    <source>
        <dbReference type="SAM" id="Phobius"/>
    </source>
</evidence>
<feature type="transmembrane region" description="Helical" evidence="2">
    <location>
        <begin position="25"/>
        <end position="44"/>
    </location>
</feature>
<evidence type="ECO:0000313" key="3">
    <source>
        <dbReference type="EMBL" id="QIA63444.1"/>
    </source>
</evidence>
<reference evidence="3 4" key="1">
    <citation type="submission" date="2020-01" db="EMBL/GenBank/DDBJ databases">
        <title>Whole genome and functional gene identification of agarase of Vibrio HN897.</title>
        <authorList>
            <person name="Liu Y."/>
            <person name="Zhao Z."/>
        </authorList>
    </citation>
    <scope>NUCLEOTIDE SEQUENCE [LARGE SCALE GENOMIC DNA]</scope>
    <source>
        <strain evidence="3 4">HN897</strain>
    </source>
</reference>
<keyword evidence="2" id="KW-1133">Transmembrane helix</keyword>
<feature type="coiled-coil region" evidence="1">
    <location>
        <begin position="105"/>
        <end position="146"/>
    </location>
</feature>
<dbReference type="AlphaFoldDB" id="A0A7Z2T301"/>
<gene>
    <name evidence="3" type="ORF">GT360_07895</name>
</gene>
<keyword evidence="1" id="KW-0175">Coiled coil</keyword>
<evidence type="ECO:0000256" key="1">
    <source>
        <dbReference type="SAM" id="Coils"/>
    </source>
</evidence>
<sequence length="245" mass="27990">MDKRPESSEEENVVVIEEKDNKTRLYIVLAVVLGAALGGVIGSASTASRWQETYDALEVRYQDLLDEKAELALSVERRTASLDTEVEEQLNVAMEEQIATYDSEIADRDRRIAALNKQNETLRTELEEKQQSLATSNQANEQLNRQSDMQVVMLERSRELFQRELTVKSELAKLEDQRDELIPTIDRLKKDCDLFLEGTSWDAKSDACDRQDEASSRLSQINQMIQVHRMDLKEIEAIAKKIGVK</sequence>
<organism evidence="3 4">
    <name type="scientific">Vibrio astriarenae</name>
    <dbReference type="NCBI Taxonomy" id="1481923"/>
    <lineage>
        <taxon>Bacteria</taxon>
        <taxon>Pseudomonadati</taxon>
        <taxon>Pseudomonadota</taxon>
        <taxon>Gammaproteobacteria</taxon>
        <taxon>Vibrionales</taxon>
        <taxon>Vibrionaceae</taxon>
        <taxon>Vibrio</taxon>
    </lineage>
</organism>
<keyword evidence="4" id="KW-1185">Reference proteome</keyword>
<evidence type="ECO:0000313" key="4">
    <source>
        <dbReference type="Proteomes" id="UP000464262"/>
    </source>
</evidence>